<comment type="caution">
    <text evidence="2">The sequence shown here is derived from an EMBL/GenBank/DDBJ whole genome shotgun (WGS) entry which is preliminary data.</text>
</comment>
<organism evidence="2 3">
    <name type="scientific">Pseudaestuariivita atlantica</name>
    <dbReference type="NCBI Taxonomy" id="1317121"/>
    <lineage>
        <taxon>Bacteria</taxon>
        <taxon>Pseudomonadati</taxon>
        <taxon>Pseudomonadota</taxon>
        <taxon>Alphaproteobacteria</taxon>
        <taxon>Rhodobacterales</taxon>
        <taxon>Paracoccaceae</taxon>
        <taxon>Pseudaestuariivita</taxon>
    </lineage>
</organism>
<gene>
    <name evidence="2" type="ORF">ATO11_15790</name>
</gene>
<dbReference type="SUPFAM" id="SSF54909">
    <property type="entry name" value="Dimeric alpha+beta barrel"/>
    <property type="match status" value="1"/>
</dbReference>
<reference evidence="2 3" key="1">
    <citation type="journal article" date="2015" name="Int. J. Syst. Evol. Microbiol.">
        <title>Aestuariivita atlantica sp. nov., isolated from deep sea sediment of the Atlantic Ocean.</title>
        <authorList>
            <person name="Li G."/>
            <person name="Lai Q."/>
            <person name="Du Y."/>
            <person name="Liu X."/>
            <person name="Sun F."/>
            <person name="Shao Z."/>
        </authorList>
    </citation>
    <scope>NUCLEOTIDE SEQUENCE [LARGE SCALE GENOMIC DNA]</scope>
    <source>
        <strain evidence="2 3">22II-S11-z3</strain>
    </source>
</reference>
<dbReference type="AlphaFoldDB" id="A0A0L1JMD2"/>
<dbReference type="InterPro" id="IPR007138">
    <property type="entry name" value="ABM_dom"/>
</dbReference>
<proteinExistence type="predicted"/>
<dbReference type="Pfam" id="PF03992">
    <property type="entry name" value="ABM"/>
    <property type="match status" value="1"/>
</dbReference>
<evidence type="ECO:0000313" key="2">
    <source>
        <dbReference type="EMBL" id="KNG92914.1"/>
    </source>
</evidence>
<dbReference type="PANTHER" id="PTHR33336:SF15">
    <property type="entry name" value="ABM DOMAIN-CONTAINING PROTEIN"/>
    <property type="match status" value="1"/>
</dbReference>
<feature type="domain" description="ABM" evidence="1">
    <location>
        <begin position="4"/>
        <end position="94"/>
    </location>
</feature>
<dbReference type="RefSeq" id="WP_050531866.1">
    <property type="nucleotide sequence ID" value="NZ_AQQZ01000007.1"/>
</dbReference>
<keyword evidence="3" id="KW-1185">Reference proteome</keyword>
<dbReference type="Gene3D" id="3.30.70.100">
    <property type="match status" value="1"/>
</dbReference>
<evidence type="ECO:0000259" key="1">
    <source>
        <dbReference type="PROSITE" id="PS51725"/>
    </source>
</evidence>
<sequence>MDVLVVTGVIEVAPEDAETFRVAAARAAKATRSDDEGCLLYAFYEDVEKPGTFRVYEEWRDEEALAAHARAPHMDTFRNALSDVEILRREIGKHDGMNPRGLTD</sequence>
<dbReference type="EMBL" id="AQQZ01000007">
    <property type="protein sequence ID" value="KNG92914.1"/>
    <property type="molecule type" value="Genomic_DNA"/>
</dbReference>
<accession>A0A0L1JMD2</accession>
<evidence type="ECO:0000313" key="3">
    <source>
        <dbReference type="Proteomes" id="UP000036938"/>
    </source>
</evidence>
<dbReference type="Proteomes" id="UP000036938">
    <property type="component" value="Unassembled WGS sequence"/>
</dbReference>
<protein>
    <recommendedName>
        <fullName evidence="1">ABM domain-containing protein</fullName>
    </recommendedName>
</protein>
<dbReference type="PROSITE" id="PS51725">
    <property type="entry name" value="ABM"/>
    <property type="match status" value="1"/>
</dbReference>
<dbReference type="PANTHER" id="PTHR33336">
    <property type="entry name" value="QUINOL MONOOXYGENASE YGIN-RELATED"/>
    <property type="match status" value="1"/>
</dbReference>
<dbReference type="STRING" id="1317121.ATO11_15790"/>
<dbReference type="InterPro" id="IPR050744">
    <property type="entry name" value="AI-2_Isomerase_LsrG"/>
</dbReference>
<dbReference type="InterPro" id="IPR011008">
    <property type="entry name" value="Dimeric_a/b-barrel"/>
</dbReference>
<dbReference type="GO" id="GO:0003824">
    <property type="term" value="F:catalytic activity"/>
    <property type="evidence" value="ECO:0007669"/>
    <property type="project" value="TreeGrafter"/>
</dbReference>
<dbReference type="OrthoDB" id="287932at2"/>
<name>A0A0L1JMD2_9RHOB</name>